<reference evidence="8" key="1">
    <citation type="journal article" date="2021" name="Open Biol.">
        <title>Shared evolutionary footprints suggest mitochondrial oxidative damage underlies multiple complex I losses in fungi.</title>
        <authorList>
            <person name="Schikora-Tamarit M.A."/>
            <person name="Marcet-Houben M."/>
            <person name="Nosek J."/>
            <person name="Gabaldon T."/>
        </authorList>
    </citation>
    <scope>NUCLEOTIDE SEQUENCE</scope>
    <source>
        <strain evidence="8">CBS6341</strain>
    </source>
</reference>
<keyword evidence="5 6" id="KW-0472">Membrane</keyword>
<comment type="similarity">
    <text evidence="2">Belongs to the major facilitator superfamily.</text>
</comment>
<dbReference type="OrthoDB" id="10021397at2759"/>
<dbReference type="InterPro" id="IPR011701">
    <property type="entry name" value="MFS"/>
</dbReference>
<feature type="transmembrane region" description="Helical" evidence="6">
    <location>
        <begin position="322"/>
        <end position="345"/>
    </location>
</feature>
<feature type="transmembrane region" description="Helical" evidence="6">
    <location>
        <begin position="291"/>
        <end position="316"/>
    </location>
</feature>
<evidence type="ECO:0000256" key="4">
    <source>
        <dbReference type="ARBA" id="ARBA00022989"/>
    </source>
</evidence>
<feature type="transmembrane region" description="Helical" evidence="6">
    <location>
        <begin position="388"/>
        <end position="407"/>
    </location>
</feature>
<keyword evidence="9" id="KW-1185">Reference proteome</keyword>
<feature type="transmembrane region" description="Helical" evidence="6">
    <location>
        <begin position="153"/>
        <end position="175"/>
    </location>
</feature>
<feature type="transmembrane region" description="Helical" evidence="6">
    <location>
        <begin position="246"/>
        <end position="271"/>
    </location>
</feature>
<dbReference type="Pfam" id="PF07690">
    <property type="entry name" value="MFS_1"/>
    <property type="match status" value="1"/>
</dbReference>
<feature type="domain" description="Major facilitator superfamily (MFS) profile" evidence="7">
    <location>
        <begin position="30"/>
        <end position="469"/>
    </location>
</feature>
<comment type="subcellular location">
    <subcellularLocation>
        <location evidence="1">Membrane</location>
        <topology evidence="1">Multi-pass membrane protein</topology>
    </subcellularLocation>
</comment>
<feature type="transmembrane region" description="Helical" evidence="6">
    <location>
        <begin position="217"/>
        <end position="240"/>
    </location>
</feature>
<feature type="transmembrane region" description="Helical" evidence="6">
    <location>
        <begin position="187"/>
        <end position="205"/>
    </location>
</feature>
<feature type="transmembrane region" description="Helical" evidence="6">
    <location>
        <begin position="119"/>
        <end position="141"/>
    </location>
</feature>
<feature type="transmembrane region" description="Helical" evidence="6">
    <location>
        <begin position="498"/>
        <end position="516"/>
    </location>
</feature>
<comment type="caution">
    <text evidence="8">The sequence shown here is derived from an EMBL/GenBank/DDBJ whole genome shotgun (WGS) entry which is preliminary data.</text>
</comment>
<name>A0A9P8TD76_9ASCO</name>
<proteinExistence type="inferred from homology"/>
<dbReference type="PANTHER" id="PTHR23501:SF78">
    <property type="entry name" value="MAJOR FACILITATOR SUPERFAMILY (MFS) PROFILE DOMAIN-CONTAINING PROTEIN-RELATED"/>
    <property type="match status" value="1"/>
</dbReference>
<dbReference type="InterPro" id="IPR020846">
    <property type="entry name" value="MFS_dom"/>
</dbReference>
<keyword evidence="4 6" id="KW-1133">Transmembrane helix</keyword>
<dbReference type="Proteomes" id="UP000769528">
    <property type="component" value="Unassembled WGS sequence"/>
</dbReference>
<dbReference type="InterPro" id="IPR036259">
    <property type="entry name" value="MFS_trans_sf"/>
</dbReference>
<feature type="transmembrane region" description="Helical" evidence="6">
    <location>
        <begin position="21"/>
        <end position="44"/>
    </location>
</feature>
<evidence type="ECO:0000256" key="3">
    <source>
        <dbReference type="ARBA" id="ARBA00022692"/>
    </source>
</evidence>
<dbReference type="AlphaFoldDB" id="A0A9P8TD76"/>
<dbReference type="GO" id="GO:0005886">
    <property type="term" value="C:plasma membrane"/>
    <property type="evidence" value="ECO:0007669"/>
    <property type="project" value="TreeGrafter"/>
</dbReference>
<evidence type="ECO:0000313" key="9">
    <source>
        <dbReference type="Proteomes" id="UP000769528"/>
    </source>
</evidence>
<gene>
    <name evidence="8" type="ORF">WICMUC_003271</name>
</gene>
<dbReference type="Gene3D" id="1.20.1250.20">
    <property type="entry name" value="MFS general substrate transporter like domains"/>
    <property type="match status" value="2"/>
</dbReference>
<dbReference type="EMBL" id="JAEUBF010000853">
    <property type="protein sequence ID" value="KAH3674434.1"/>
    <property type="molecule type" value="Genomic_DNA"/>
</dbReference>
<feature type="transmembrane region" description="Helical" evidence="6">
    <location>
        <begin position="428"/>
        <end position="450"/>
    </location>
</feature>
<evidence type="ECO:0000256" key="6">
    <source>
        <dbReference type="SAM" id="Phobius"/>
    </source>
</evidence>
<feature type="transmembrane region" description="Helical" evidence="6">
    <location>
        <begin position="94"/>
        <end position="113"/>
    </location>
</feature>
<sequence>MKKSGQEKEELNKKLDTHFSVLPKSQVLVVITALVLGALITMIDTIGISEALPYIAADLNGEKTIQWAGTVFSISNSIFTVLSGRFADIFGRKTLLIICLLVTGIFQLAEGLAQTAPQFYIFRAISGLGCGGIIPLSMVIIADCVRPEERAAYQGILGSGIGIGACLGYFMFGGYIDSTSKGWRNGFYTLFPVCVMTASIVWWIVPNSRSKLSKKEILKNIDYIGSVVSTAFLIFLLIPLNCGGILYAWNSTIIIVFFVLAGVCFGGFIIIETYWAKLPIIPFYIFKDLAVLNILLQCIFYGGAYFSMCFYFPFYFSIVRGFSSMGIAGMMQCILFPLGISSGVSGTIITKLGNYNYVIWTGYTSWLAGLLALLILKTDTKLDRIGAILGFCGVGMGFTFQPTQQALQSQSKISDRAVVMATRNAFRYVGNGIGIAISSLIFNSVIISGVNSSSILSSAQKSYIKSHISSKYHLDAIFSDPLIVHEVKSIYMKAIKDLIYLWIPLVGICWLFSFLIKDKGLRSTDEVKSKVIDEKHDV</sequence>
<feature type="transmembrane region" description="Helical" evidence="6">
    <location>
        <begin position="64"/>
        <end position="82"/>
    </location>
</feature>
<evidence type="ECO:0000313" key="8">
    <source>
        <dbReference type="EMBL" id="KAH3674434.1"/>
    </source>
</evidence>
<evidence type="ECO:0000256" key="2">
    <source>
        <dbReference type="ARBA" id="ARBA00008335"/>
    </source>
</evidence>
<feature type="transmembrane region" description="Helical" evidence="6">
    <location>
        <begin position="357"/>
        <end position="376"/>
    </location>
</feature>
<dbReference type="GO" id="GO:0022857">
    <property type="term" value="F:transmembrane transporter activity"/>
    <property type="evidence" value="ECO:0007669"/>
    <property type="project" value="InterPro"/>
</dbReference>
<reference evidence="8" key="2">
    <citation type="submission" date="2021-01" db="EMBL/GenBank/DDBJ databases">
        <authorList>
            <person name="Schikora-Tamarit M.A."/>
        </authorList>
    </citation>
    <scope>NUCLEOTIDE SEQUENCE</scope>
    <source>
        <strain evidence="8">CBS6341</strain>
    </source>
</reference>
<evidence type="ECO:0000256" key="5">
    <source>
        <dbReference type="ARBA" id="ARBA00023136"/>
    </source>
</evidence>
<keyword evidence="3 6" id="KW-0812">Transmembrane</keyword>
<dbReference type="PANTHER" id="PTHR23501">
    <property type="entry name" value="MAJOR FACILITATOR SUPERFAMILY"/>
    <property type="match status" value="1"/>
</dbReference>
<evidence type="ECO:0000259" key="7">
    <source>
        <dbReference type="PROSITE" id="PS50850"/>
    </source>
</evidence>
<evidence type="ECO:0000256" key="1">
    <source>
        <dbReference type="ARBA" id="ARBA00004141"/>
    </source>
</evidence>
<organism evidence="8 9">
    <name type="scientific">Wickerhamomyces mucosus</name>
    <dbReference type="NCBI Taxonomy" id="1378264"/>
    <lineage>
        <taxon>Eukaryota</taxon>
        <taxon>Fungi</taxon>
        <taxon>Dikarya</taxon>
        <taxon>Ascomycota</taxon>
        <taxon>Saccharomycotina</taxon>
        <taxon>Saccharomycetes</taxon>
        <taxon>Phaffomycetales</taxon>
        <taxon>Wickerhamomycetaceae</taxon>
        <taxon>Wickerhamomyces</taxon>
    </lineage>
</organism>
<dbReference type="SUPFAM" id="SSF103473">
    <property type="entry name" value="MFS general substrate transporter"/>
    <property type="match status" value="1"/>
</dbReference>
<dbReference type="PROSITE" id="PS50850">
    <property type="entry name" value="MFS"/>
    <property type="match status" value="1"/>
</dbReference>
<protein>
    <recommendedName>
        <fullName evidence="7">Major facilitator superfamily (MFS) profile domain-containing protein</fullName>
    </recommendedName>
</protein>
<accession>A0A9P8TD76</accession>